<accession>A0A964DZE3</accession>
<dbReference type="Proteomes" id="UP000708298">
    <property type="component" value="Unassembled WGS sequence"/>
</dbReference>
<dbReference type="AlphaFoldDB" id="A0A964DZE3"/>
<organism evidence="1 2">
    <name type="scientific">Acidisoma silvae</name>
    <dbReference type="NCBI Taxonomy" id="2802396"/>
    <lineage>
        <taxon>Bacteria</taxon>
        <taxon>Pseudomonadati</taxon>
        <taxon>Pseudomonadota</taxon>
        <taxon>Alphaproteobacteria</taxon>
        <taxon>Acetobacterales</taxon>
        <taxon>Acidocellaceae</taxon>
        <taxon>Acidisoma</taxon>
    </lineage>
</organism>
<evidence type="ECO:0000313" key="1">
    <source>
        <dbReference type="EMBL" id="MCB8875568.1"/>
    </source>
</evidence>
<protein>
    <submittedName>
        <fullName evidence="1">Uncharacterized protein</fullName>
    </submittedName>
</protein>
<evidence type="ECO:0000313" key="2">
    <source>
        <dbReference type="Proteomes" id="UP000708298"/>
    </source>
</evidence>
<reference evidence="1" key="1">
    <citation type="journal article" date="2021" name="Microorganisms">
        <title>Acidisoma silvae sp. nov. and Acidisomacellulosilytica sp. nov., Two Acidophilic Bacteria Isolated from Decaying Wood, Hydrolyzing Cellulose and Producing Poly-3-hydroxybutyrate.</title>
        <authorList>
            <person name="Mieszkin S."/>
            <person name="Pouder E."/>
            <person name="Uroz S."/>
            <person name="Simon-Colin C."/>
            <person name="Alain K."/>
        </authorList>
    </citation>
    <scope>NUCLEOTIDE SEQUENCE</scope>
    <source>
        <strain evidence="1">HW T2.11</strain>
    </source>
</reference>
<dbReference type="EMBL" id="JAESVB010000003">
    <property type="protein sequence ID" value="MCB8875568.1"/>
    <property type="molecule type" value="Genomic_DNA"/>
</dbReference>
<reference evidence="1" key="2">
    <citation type="submission" date="2021-01" db="EMBL/GenBank/DDBJ databases">
        <authorList>
            <person name="Mieszkin S."/>
            <person name="Pouder E."/>
            <person name="Alain K."/>
        </authorList>
    </citation>
    <scope>NUCLEOTIDE SEQUENCE</scope>
    <source>
        <strain evidence="1">HW T2.11</strain>
    </source>
</reference>
<dbReference type="RefSeq" id="WP_227321207.1">
    <property type="nucleotide sequence ID" value="NZ_JAESVB010000003.1"/>
</dbReference>
<keyword evidence="2" id="KW-1185">Reference proteome</keyword>
<name>A0A964DZE3_9PROT</name>
<sequence>MTQALSPETLQQTAQDFPVSALPVVDQFVLLAGGDLWTARIADLSARASAANRVGGLLKQRHALEFAIERMRGRDGAGGAPAPSVAEQRLHAILAELVLAAGSFSAAGRARLQSRLQDALQEEGRLVDLLHLFRTAALQQARGFTVIYAGLEQEARYDLLLSRDGAEVECICETMSAEAGRDVHRFAWAELCDRVEGQMKPWLNARPGRYLLKMTLAAGLRDKEAAMQTQLHDRVVAMLQSGARLDQDQDAVLRIEPLVLSGNNASVENLMGRLRREFGPEAHFSVSACAEGIWAMAARAGRRNDVAALLRSELSRWALARVSAERPAILSIFVEDIDRPEWRGLMDSLELEGAARHFMTADEAGNVVAVTCYSRMEMFGLSGPDAAAEGELRFRNPAHPAAKISALAPAILSSL</sequence>
<comment type="caution">
    <text evidence="1">The sequence shown here is derived from an EMBL/GenBank/DDBJ whole genome shotgun (WGS) entry which is preliminary data.</text>
</comment>
<gene>
    <name evidence="1" type="ORF">ASILVAE211_10275</name>
</gene>
<proteinExistence type="predicted"/>